<evidence type="ECO:0000313" key="3">
    <source>
        <dbReference type="Proteomes" id="UP000549343"/>
    </source>
</evidence>
<reference evidence="2 3" key="2">
    <citation type="submission" date="2020-08" db="EMBL/GenBank/DDBJ databases">
        <title>Sequencing the genomes of 1000 actinobacteria strains.</title>
        <authorList>
            <person name="Klenk H.-P."/>
        </authorList>
    </citation>
    <scope>NUCLEOTIDE SEQUENCE [LARGE SCALE GENOMIC DNA]</scope>
    <source>
        <strain evidence="2 3">DSM 44772</strain>
    </source>
</reference>
<protein>
    <submittedName>
        <fullName evidence="2">Uncharacterized protein</fullName>
    </submittedName>
</protein>
<organism evidence="2 3">
    <name type="scientific">Actinomadura livida</name>
    <dbReference type="NCBI Taxonomy" id="79909"/>
    <lineage>
        <taxon>Bacteria</taxon>
        <taxon>Bacillati</taxon>
        <taxon>Actinomycetota</taxon>
        <taxon>Actinomycetes</taxon>
        <taxon>Streptosporangiales</taxon>
        <taxon>Thermomonosporaceae</taxon>
        <taxon>Actinomadura</taxon>
    </lineage>
</organism>
<proteinExistence type="predicted"/>
<keyword evidence="4" id="KW-1185">Reference proteome</keyword>
<evidence type="ECO:0000313" key="2">
    <source>
        <dbReference type="EMBL" id="MBB4771746.1"/>
    </source>
</evidence>
<dbReference type="EMBL" id="BAAAHD010000001">
    <property type="protein sequence ID" value="GAA0543103.1"/>
    <property type="molecule type" value="Genomic_DNA"/>
</dbReference>
<dbReference type="Gene3D" id="1.20.910.10">
    <property type="entry name" value="Heme oxygenase-like"/>
    <property type="match status" value="1"/>
</dbReference>
<dbReference type="RefSeq" id="WP_184878488.1">
    <property type="nucleotide sequence ID" value="NZ_BAAAHD010000001.1"/>
</dbReference>
<dbReference type="InterPro" id="IPR016084">
    <property type="entry name" value="Haem_Oase-like_multi-hlx"/>
</dbReference>
<dbReference type="Proteomes" id="UP001501427">
    <property type="component" value="Unassembled WGS sequence"/>
</dbReference>
<dbReference type="Proteomes" id="UP000549343">
    <property type="component" value="Unassembled WGS sequence"/>
</dbReference>
<comment type="caution">
    <text evidence="2">The sequence shown here is derived from an EMBL/GenBank/DDBJ whole genome shotgun (WGS) entry which is preliminary data.</text>
</comment>
<reference evidence="1" key="3">
    <citation type="submission" date="2023-12" db="EMBL/GenBank/DDBJ databases">
        <authorList>
            <person name="Sun Q."/>
            <person name="Inoue M."/>
        </authorList>
    </citation>
    <scope>NUCLEOTIDE SEQUENCE</scope>
    <source>
        <strain evidence="1">JCM 10667</strain>
    </source>
</reference>
<accession>A0A7W7I731</accession>
<evidence type="ECO:0000313" key="4">
    <source>
        <dbReference type="Proteomes" id="UP001501427"/>
    </source>
</evidence>
<reference evidence="1 4" key="1">
    <citation type="journal article" date="2019" name="Int. J. Syst. Evol. Microbiol.">
        <title>The Global Catalogue of Microorganisms (GCM) 10K type strain sequencing project: providing services to taxonomists for standard genome sequencing and annotation.</title>
        <authorList>
            <consortium name="The Broad Institute Genomics Platform"/>
            <consortium name="The Broad Institute Genome Sequencing Center for Infectious Disease"/>
            <person name="Wu L."/>
            <person name="Ma J."/>
        </authorList>
    </citation>
    <scope>NUCLEOTIDE SEQUENCE [LARGE SCALE GENOMIC DNA]</scope>
    <source>
        <strain evidence="1 4">JCM 10667</strain>
    </source>
</reference>
<evidence type="ECO:0000313" key="1">
    <source>
        <dbReference type="EMBL" id="GAA0543103.1"/>
    </source>
</evidence>
<gene>
    <name evidence="2" type="ORF">F4557_000164</name>
    <name evidence="1" type="ORF">GCM10009546_01440</name>
</gene>
<dbReference type="AlphaFoldDB" id="A0A7W7I731"/>
<dbReference type="EMBL" id="JACHMV010000001">
    <property type="protein sequence ID" value="MBB4771746.1"/>
    <property type="molecule type" value="Genomic_DNA"/>
</dbReference>
<name>A0A7W7I731_9ACTN</name>
<sequence length="488" mass="55573">MKDVLAYVERRVAAMEDHPLFTWLASDELPPKERLMILPSVATVAMGFRDVNKWVLRYPRAADDLERGINVHTFEDQTHSRLFLEDWKRLGLDRRLGWDASDTLWWLFQADANEVIRGHCMYFLSIAAADRGDPLLRFAHAEVGELCARELFFKHISAVAGRLADRTGLAMLYFGAHHIEAEGEGAEGVFESLVLDGERRRRAHELADVMIDVFREILDGIHEYALKHAATNVPPRPAAVRETGPAGLLAAADAPVHPTQEPVFQALRECRTRSGRHPFYTWLAHHGPRISPTQVLQRFAPMWAMDVMGYRDFHRYAVSYPEPATDLERVVNVWGEELTARNALFVDDWKQLDLDELLGWNASDTLDFYYLSRTMDVHRHNRVAMTGFATGHRDPLLRLWLVSAMSEATDILLDNTAPLAEKAEANTGLCLDYLAGRRRIAAPAFMDRPITPEQRDVAVEMIETAFEFMDRRLDMSLDVALSNDFQIP</sequence>